<evidence type="ECO:0000313" key="12">
    <source>
        <dbReference type="Proteomes" id="UP000294901"/>
    </source>
</evidence>
<dbReference type="Pfam" id="PF00270">
    <property type="entry name" value="DEAD"/>
    <property type="match status" value="1"/>
</dbReference>
<evidence type="ECO:0000256" key="2">
    <source>
        <dbReference type="ARBA" id="ARBA00009046"/>
    </source>
</evidence>
<dbReference type="Pfam" id="PF18019">
    <property type="entry name" value="Cas3_HD"/>
    <property type="match status" value="1"/>
</dbReference>
<keyword evidence="5" id="KW-0547">Nucleotide-binding</keyword>
<evidence type="ECO:0000313" key="11">
    <source>
        <dbReference type="EMBL" id="TDO41230.1"/>
    </source>
</evidence>
<keyword evidence="8" id="KW-0067">ATP-binding</keyword>
<evidence type="ECO:0000259" key="10">
    <source>
        <dbReference type="PROSITE" id="PS51643"/>
    </source>
</evidence>
<evidence type="ECO:0000256" key="3">
    <source>
        <dbReference type="ARBA" id="ARBA00022722"/>
    </source>
</evidence>
<dbReference type="CDD" id="cd09641">
    <property type="entry name" value="Cas3''_I"/>
    <property type="match status" value="1"/>
</dbReference>
<dbReference type="GO" id="GO:0016787">
    <property type="term" value="F:hydrolase activity"/>
    <property type="evidence" value="ECO:0007669"/>
    <property type="project" value="UniProtKB-KW"/>
</dbReference>
<dbReference type="PROSITE" id="PS51643">
    <property type="entry name" value="HD_CAS3"/>
    <property type="match status" value="1"/>
</dbReference>
<dbReference type="Gene3D" id="3.40.50.300">
    <property type="entry name" value="P-loop containing nucleotide triphosphate hydrolases"/>
    <property type="match status" value="2"/>
</dbReference>
<dbReference type="Proteomes" id="UP000294901">
    <property type="component" value="Unassembled WGS sequence"/>
</dbReference>
<dbReference type="InterPro" id="IPR006483">
    <property type="entry name" value="CRISPR-assoc_Cas3_HD"/>
</dbReference>
<dbReference type="RefSeq" id="WP_133875280.1">
    <property type="nucleotide sequence ID" value="NZ_BOMD01000031.1"/>
</dbReference>
<dbReference type="AlphaFoldDB" id="A0A4R6JWS2"/>
<feature type="domain" description="HD Cas3-type" evidence="10">
    <location>
        <begin position="25"/>
        <end position="230"/>
    </location>
</feature>
<keyword evidence="4" id="KW-0479">Metal-binding</keyword>
<evidence type="ECO:0000256" key="9">
    <source>
        <dbReference type="ARBA" id="ARBA00023118"/>
    </source>
</evidence>
<comment type="similarity">
    <text evidence="1">In the N-terminal section; belongs to the CRISPR-associated nuclease Cas3-HD family.</text>
</comment>
<dbReference type="InterPro" id="IPR050547">
    <property type="entry name" value="DEAD_box_RNA_helicases"/>
</dbReference>
<dbReference type="GO" id="GO:0003723">
    <property type="term" value="F:RNA binding"/>
    <property type="evidence" value="ECO:0007669"/>
    <property type="project" value="TreeGrafter"/>
</dbReference>
<accession>A0A4R6JWS2</accession>
<evidence type="ECO:0000256" key="4">
    <source>
        <dbReference type="ARBA" id="ARBA00022723"/>
    </source>
</evidence>
<dbReference type="SMART" id="SM00487">
    <property type="entry name" value="DEXDc"/>
    <property type="match status" value="1"/>
</dbReference>
<comment type="similarity">
    <text evidence="2">In the central section; belongs to the CRISPR-associated helicase Cas3 family.</text>
</comment>
<dbReference type="InterPro" id="IPR054712">
    <property type="entry name" value="Cas3-like_dom"/>
</dbReference>
<dbReference type="InterPro" id="IPR041372">
    <property type="entry name" value="Cas3_C"/>
</dbReference>
<keyword evidence="12" id="KW-1185">Reference proteome</keyword>
<dbReference type="GO" id="GO:0046872">
    <property type="term" value="F:metal ion binding"/>
    <property type="evidence" value="ECO:0007669"/>
    <property type="project" value="UniProtKB-KW"/>
</dbReference>
<dbReference type="GO" id="GO:0004518">
    <property type="term" value="F:nuclease activity"/>
    <property type="evidence" value="ECO:0007669"/>
    <property type="project" value="UniProtKB-KW"/>
</dbReference>
<proteinExistence type="inferred from homology"/>
<comment type="caution">
    <text evidence="11">The sequence shown here is derived from an EMBL/GenBank/DDBJ whole genome shotgun (WGS) entry which is preliminary data.</text>
</comment>
<organism evidence="11 12">
    <name type="scientific">Paractinoplanes brasiliensis</name>
    <dbReference type="NCBI Taxonomy" id="52695"/>
    <lineage>
        <taxon>Bacteria</taxon>
        <taxon>Bacillati</taxon>
        <taxon>Actinomycetota</taxon>
        <taxon>Actinomycetes</taxon>
        <taxon>Micromonosporales</taxon>
        <taxon>Micromonosporaceae</taxon>
        <taxon>Paractinoplanes</taxon>
    </lineage>
</organism>
<keyword evidence="9" id="KW-0051">Antiviral defense</keyword>
<dbReference type="InterPro" id="IPR038257">
    <property type="entry name" value="CRISPR-assoc_Cas3_HD_sf"/>
</dbReference>
<evidence type="ECO:0000256" key="8">
    <source>
        <dbReference type="ARBA" id="ARBA00022840"/>
    </source>
</evidence>
<sequence length="949" mass="103034">MGQGAAGLSSAARSAWGKTDRTGLSAVGWLPLWRHLADSADVAGRLWEHWLSPAVRRRIAGELPGGDSDGRTLAAWLAGVHDIGKATPAFAVQASFRDHTAGLVNRMRDQGLGYDREEVCTERKRARHDAAGHIVLAEWLRQQGWADPHTYAVVVGGHHGTPPTDEQLDGILLRRYLLGDEAWQQVQSELLAWMTARSGARERLPDWAGTPLSQPAQAALTGLVIVADWIASNEKFFPYVLDASDEDRLRFGWEEVDLPVPWLPAQPLPTDPAELFATRFALPSGAVPRPVQQTVVELATRMPVPGMLIVEAAMGEGKTEAALAAVEILARRTGASGCFLALPTRATSDAMFLRMLSWLRRLPDARIGRGARDVRLAHGKAALNAEYDRLRFSSLPSAVGQDVGGAEIGVHTWLAGSKRSLLSSFVVGTIDQLLLAALRGKHLVLRHLGLAGKVVVIDEAHAYDVYMGRFLDRALEWLAAYGVPVVVLSATLPAQRRAELLAAYDNGRLGSPPPLTWRDRHKPKVDPYEAVRADRRYPLITTSAAGRGGVTASCTDSGRSSEVRLCRLDDDPETLAALLRETLRHGGCALVIRNTVARVQETAEHLRAALDADTPISVAHSRFMAVDRAAKDRWLSDTFGPPGNGRRPYRHVVVASQVAEQSLDIDFDLLVTDLAPVDLVLQRIGRLHRHPRNDRPAGLSTPTCWLAGADWTQEPPEPVTGSRRVYQPAMLLRSAAVLLPHLDGVPLRLPADIATLTQAAYGPTEVGPEAWQTALGEAEARQREAFTAKELKADGFRLAGVADAGTPLIGWLSGSVGDADEQTARGHVRDTDGETLEVLLLVRTPEGLMIPPWIDAGGALVPTAGEPDRRLARQVARCTLPLPRSMTAADVIDGVIDELEGRVDLSAWQDSPWLSGELVLDIDRDGHARVGTFNLHYDSHEGLRATRDS</sequence>
<dbReference type="SUPFAM" id="SSF52540">
    <property type="entry name" value="P-loop containing nucleoside triphosphate hydrolases"/>
    <property type="match status" value="1"/>
</dbReference>
<dbReference type="NCBIfam" id="TIGR01596">
    <property type="entry name" value="cas3_HD"/>
    <property type="match status" value="1"/>
</dbReference>
<dbReference type="InterPro" id="IPR027417">
    <property type="entry name" value="P-loop_NTPase"/>
</dbReference>
<dbReference type="PANTHER" id="PTHR47963:SF9">
    <property type="entry name" value="CRISPR-ASSOCIATED ENDONUCLEASE_HELICASE CAS3"/>
    <property type="match status" value="1"/>
</dbReference>
<evidence type="ECO:0000256" key="7">
    <source>
        <dbReference type="ARBA" id="ARBA00022806"/>
    </source>
</evidence>
<dbReference type="GO" id="GO:0005524">
    <property type="term" value="F:ATP binding"/>
    <property type="evidence" value="ECO:0007669"/>
    <property type="project" value="UniProtKB-KW"/>
</dbReference>
<dbReference type="OrthoDB" id="9810236at2"/>
<dbReference type="InterPro" id="IPR011545">
    <property type="entry name" value="DEAD/DEAH_box_helicase_dom"/>
</dbReference>
<dbReference type="NCBIfam" id="TIGR01587">
    <property type="entry name" value="cas3_core"/>
    <property type="match status" value="1"/>
</dbReference>
<evidence type="ECO:0000256" key="5">
    <source>
        <dbReference type="ARBA" id="ARBA00022741"/>
    </source>
</evidence>
<dbReference type="Gene3D" id="1.10.3210.30">
    <property type="match status" value="1"/>
</dbReference>
<gene>
    <name evidence="11" type="ORF">C8E87_4959</name>
</gene>
<reference evidence="11 12" key="1">
    <citation type="submission" date="2019-03" db="EMBL/GenBank/DDBJ databases">
        <title>Sequencing the genomes of 1000 actinobacteria strains.</title>
        <authorList>
            <person name="Klenk H.-P."/>
        </authorList>
    </citation>
    <scope>NUCLEOTIDE SEQUENCE [LARGE SCALE GENOMIC DNA]</scope>
    <source>
        <strain evidence="11 12">DSM 43805</strain>
    </source>
</reference>
<keyword evidence="6" id="KW-0378">Hydrolase</keyword>
<name>A0A4R6JWS2_9ACTN</name>
<dbReference type="CDD" id="cd17930">
    <property type="entry name" value="DEXHc_cas3"/>
    <property type="match status" value="1"/>
</dbReference>
<dbReference type="Pfam" id="PF18395">
    <property type="entry name" value="Cas3_C"/>
    <property type="match status" value="1"/>
</dbReference>
<dbReference type="Pfam" id="PF22590">
    <property type="entry name" value="Cas3-like_C_2"/>
    <property type="match status" value="1"/>
</dbReference>
<dbReference type="PANTHER" id="PTHR47963">
    <property type="entry name" value="DEAD-BOX ATP-DEPENDENT RNA HELICASE 47, MITOCHONDRIAL"/>
    <property type="match status" value="1"/>
</dbReference>
<dbReference type="InterPro" id="IPR006474">
    <property type="entry name" value="Helicase_Cas3_CRISPR-ass_core"/>
</dbReference>
<evidence type="ECO:0000256" key="1">
    <source>
        <dbReference type="ARBA" id="ARBA00006847"/>
    </source>
</evidence>
<dbReference type="GO" id="GO:0051607">
    <property type="term" value="P:defense response to virus"/>
    <property type="evidence" value="ECO:0007669"/>
    <property type="project" value="UniProtKB-KW"/>
</dbReference>
<keyword evidence="3" id="KW-0540">Nuclease</keyword>
<evidence type="ECO:0000256" key="6">
    <source>
        <dbReference type="ARBA" id="ARBA00022801"/>
    </source>
</evidence>
<protein>
    <submittedName>
        <fullName evidence="11">CRISPR-associated Cas3 family helicase</fullName>
    </submittedName>
</protein>
<keyword evidence="7" id="KW-0347">Helicase</keyword>
<dbReference type="InterPro" id="IPR014001">
    <property type="entry name" value="Helicase_ATP-bd"/>
</dbReference>
<dbReference type="GO" id="GO:0003724">
    <property type="term" value="F:RNA helicase activity"/>
    <property type="evidence" value="ECO:0007669"/>
    <property type="project" value="TreeGrafter"/>
</dbReference>
<dbReference type="EMBL" id="SNWR01000001">
    <property type="protein sequence ID" value="TDO41230.1"/>
    <property type="molecule type" value="Genomic_DNA"/>
</dbReference>